<dbReference type="AlphaFoldDB" id="A0A6J5XRF8"/>
<dbReference type="EMBL" id="CAEKKB010000006">
    <property type="protein sequence ID" value="CAB4314917.1"/>
    <property type="molecule type" value="Genomic_DNA"/>
</dbReference>
<feature type="compositionally biased region" description="Pro residues" evidence="1">
    <location>
        <begin position="1"/>
        <end position="10"/>
    </location>
</feature>
<protein>
    <submittedName>
        <fullName evidence="2">Uncharacterized protein</fullName>
    </submittedName>
</protein>
<feature type="region of interest" description="Disordered" evidence="1">
    <location>
        <begin position="1"/>
        <end position="20"/>
    </location>
</feature>
<sequence length="110" mass="12026">MEPMNAPPAESPANLRRQTSVPLEEAGTNEFEELGLWLRFGLVSSSVSVSGSGFGESTDVVAVAATLSILYEVMPGQDDLGECERGSIHMYLYERQLGTFMLRKRKVATI</sequence>
<accession>A0A6J5XRF8</accession>
<name>A0A6J5XRF8_PRUAR</name>
<keyword evidence="3" id="KW-1185">Reference proteome</keyword>
<evidence type="ECO:0000313" key="3">
    <source>
        <dbReference type="Proteomes" id="UP000507245"/>
    </source>
</evidence>
<proteinExistence type="predicted"/>
<evidence type="ECO:0000256" key="1">
    <source>
        <dbReference type="SAM" id="MobiDB-lite"/>
    </source>
</evidence>
<reference evidence="3" key="1">
    <citation type="journal article" date="2020" name="Genome Biol.">
        <title>Gamete binning: chromosome-level and haplotype-resolved genome assembly enabled by high-throughput single-cell sequencing of gamete genomes.</title>
        <authorList>
            <person name="Campoy J.A."/>
            <person name="Sun H."/>
            <person name="Goel M."/>
            <person name="Jiao W.-B."/>
            <person name="Folz-Donahue K."/>
            <person name="Wang N."/>
            <person name="Rubio M."/>
            <person name="Liu C."/>
            <person name="Kukat C."/>
            <person name="Ruiz D."/>
            <person name="Huettel B."/>
            <person name="Schneeberger K."/>
        </authorList>
    </citation>
    <scope>NUCLEOTIDE SEQUENCE [LARGE SCALE GENOMIC DNA]</scope>
    <source>
        <strain evidence="3">cv. Rojo Pasion</strain>
    </source>
</reference>
<organism evidence="2 3">
    <name type="scientific">Prunus armeniaca</name>
    <name type="common">Apricot</name>
    <name type="synonym">Armeniaca vulgaris</name>
    <dbReference type="NCBI Taxonomy" id="36596"/>
    <lineage>
        <taxon>Eukaryota</taxon>
        <taxon>Viridiplantae</taxon>
        <taxon>Streptophyta</taxon>
        <taxon>Embryophyta</taxon>
        <taxon>Tracheophyta</taxon>
        <taxon>Spermatophyta</taxon>
        <taxon>Magnoliopsida</taxon>
        <taxon>eudicotyledons</taxon>
        <taxon>Gunneridae</taxon>
        <taxon>Pentapetalae</taxon>
        <taxon>rosids</taxon>
        <taxon>fabids</taxon>
        <taxon>Rosales</taxon>
        <taxon>Rosaceae</taxon>
        <taxon>Amygdaloideae</taxon>
        <taxon>Amygdaleae</taxon>
        <taxon>Prunus</taxon>
    </lineage>
</organism>
<dbReference type="Proteomes" id="UP000507245">
    <property type="component" value="Unassembled WGS sequence"/>
</dbReference>
<gene>
    <name evidence="2" type="ORF">ORAREDHAP_LOCUS39450</name>
</gene>
<evidence type="ECO:0000313" key="2">
    <source>
        <dbReference type="EMBL" id="CAB4314917.1"/>
    </source>
</evidence>